<dbReference type="PANTHER" id="PTHR42760">
    <property type="entry name" value="SHORT-CHAIN DEHYDROGENASES/REDUCTASES FAMILY MEMBER"/>
    <property type="match status" value="1"/>
</dbReference>
<dbReference type="GO" id="GO:0048038">
    <property type="term" value="F:quinone binding"/>
    <property type="evidence" value="ECO:0007669"/>
    <property type="project" value="TreeGrafter"/>
</dbReference>
<proteinExistence type="inferred from homology"/>
<dbReference type="Proteomes" id="UP000608850">
    <property type="component" value="Unassembled WGS sequence"/>
</dbReference>
<dbReference type="InterPro" id="IPR036291">
    <property type="entry name" value="NAD(P)-bd_dom_sf"/>
</dbReference>
<dbReference type="GO" id="GO:0016616">
    <property type="term" value="F:oxidoreductase activity, acting on the CH-OH group of donors, NAD or NADP as acceptor"/>
    <property type="evidence" value="ECO:0007669"/>
    <property type="project" value="TreeGrafter"/>
</dbReference>
<dbReference type="RefSeq" id="WP_188878937.1">
    <property type="nucleotide sequence ID" value="NZ_BMOQ01000005.1"/>
</dbReference>
<comment type="similarity">
    <text evidence="1">Belongs to the short-chain dehydrogenases/reductases (SDR) family.</text>
</comment>
<dbReference type="InterPro" id="IPR020904">
    <property type="entry name" value="Sc_DH/Rdtase_CS"/>
</dbReference>
<dbReference type="FunFam" id="3.40.50.720:FF:000084">
    <property type="entry name" value="Short-chain dehydrogenase reductase"/>
    <property type="match status" value="1"/>
</dbReference>
<reference evidence="3 4" key="1">
    <citation type="journal article" date="2019" name="Int. J. Syst. Evol. Microbiol.">
        <title>The Global Catalogue of Microorganisms (GCM) 10K type strain sequencing project: providing services to taxonomists for standard genome sequencing and annotation.</title>
        <authorList>
            <consortium name="The Broad Institute Genomics Platform"/>
            <consortium name="The Broad Institute Genome Sequencing Center for Infectious Disease"/>
            <person name="Wu L."/>
            <person name="Ma J."/>
        </authorList>
    </citation>
    <scope>NUCLEOTIDE SEQUENCE [LARGE SCALE GENOMIC DNA]</scope>
    <source>
        <strain evidence="3 4">JCM 16331</strain>
    </source>
</reference>
<evidence type="ECO:0000313" key="4">
    <source>
        <dbReference type="Proteomes" id="UP000608850"/>
    </source>
</evidence>
<dbReference type="AlphaFoldDB" id="A0A830GCD4"/>
<dbReference type="PANTHER" id="PTHR42760:SF133">
    <property type="entry name" value="3-OXOACYL-[ACYL-CARRIER-PROTEIN] REDUCTASE"/>
    <property type="match status" value="1"/>
</dbReference>
<dbReference type="EMBL" id="BMOQ01000005">
    <property type="protein sequence ID" value="GGN20063.1"/>
    <property type="molecule type" value="Genomic_DNA"/>
</dbReference>
<dbReference type="PROSITE" id="PS00061">
    <property type="entry name" value="ADH_SHORT"/>
    <property type="match status" value="1"/>
</dbReference>
<dbReference type="InterPro" id="IPR002347">
    <property type="entry name" value="SDR_fam"/>
</dbReference>
<dbReference type="Gene3D" id="3.40.50.720">
    <property type="entry name" value="NAD(P)-binding Rossmann-like Domain"/>
    <property type="match status" value="1"/>
</dbReference>
<keyword evidence="2" id="KW-0560">Oxidoreductase</keyword>
<dbReference type="PRINTS" id="PR00080">
    <property type="entry name" value="SDRFAMILY"/>
</dbReference>
<evidence type="ECO:0000313" key="3">
    <source>
        <dbReference type="EMBL" id="GGN20063.1"/>
    </source>
</evidence>
<dbReference type="CDD" id="cd05233">
    <property type="entry name" value="SDR_c"/>
    <property type="match status" value="1"/>
</dbReference>
<dbReference type="PRINTS" id="PR00081">
    <property type="entry name" value="GDHRDH"/>
</dbReference>
<dbReference type="OrthoDB" id="194879at2157"/>
<dbReference type="Pfam" id="PF13561">
    <property type="entry name" value="adh_short_C2"/>
    <property type="match status" value="1"/>
</dbReference>
<comment type="caution">
    <text evidence="3">The sequence shown here is derived from an EMBL/GenBank/DDBJ whole genome shotgun (WGS) entry which is preliminary data.</text>
</comment>
<evidence type="ECO:0000256" key="1">
    <source>
        <dbReference type="ARBA" id="ARBA00006484"/>
    </source>
</evidence>
<name>A0A830GCD4_9EURY</name>
<dbReference type="SUPFAM" id="SSF51735">
    <property type="entry name" value="NAD(P)-binding Rossmann-fold domains"/>
    <property type="match status" value="1"/>
</dbReference>
<accession>A0A830GCD4</accession>
<evidence type="ECO:0000256" key="2">
    <source>
        <dbReference type="ARBA" id="ARBA00023002"/>
    </source>
</evidence>
<protein>
    <submittedName>
        <fullName evidence="3">3-oxoacyl-ACP reductase</fullName>
    </submittedName>
</protein>
<sequence>MNETTDAVRSRSGLDGKTAVVTGASAGIGRAITEVFAADGADVVVCSRTLGDVEAVSDAFAALPGDVEPVEADVTDRDDVAALAEATEGAFGGVDVLVNNAGGNAAMAPTGEYEPGLWDETIGVNLTGVYNVTHAFADALRAGGPSAVVNVASMAGEYGVENMGPYGAAKAGVIAFTRSLAREWADADVRANAVSPGFIATEKLRENFGLDAEIDRGNADRKWGTPAEVADLVRFLASDAASFVDGQSVRITGTPNTYEVPDR</sequence>
<gene>
    <name evidence="3" type="ORF">GCM10009021_21470</name>
</gene>
<dbReference type="GO" id="GO:0006633">
    <property type="term" value="P:fatty acid biosynthetic process"/>
    <property type="evidence" value="ECO:0007669"/>
    <property type="project" value="TreeGrafter"/>
</dbReference>
<keyword evidence="4" id="KW-1185">Reference proteome</keyword>
<organism evidence="3 4">
    <name type="scientific">Halarchaeum nitratireducens</name>
    <dbReference type="NCBI Taxonomy" id="489913"/>
    <lineage>
        <taxon>Archaea</taxon>
        <taxon>Methanobacteriati</taxon>
        <taxon>Methanobacteriota</taxon>
        <taxon>Stenosarchaea group</taxon>
        <taxon>Halobacteria</taxon>
        <taxon>Halobacteriales</taxon>
        <taxon>Halobacteriaceae</taxon>
    </lineage>
</organism>